<reference evidence="2 3" key="1">
    <citation type="journal article" date="2014" name="Genome Announc.">
        <title>Genome Sequence of Lactobacillus fabifermentans Strain T30PCM01, Isolated from Fermenting Grape Marc.</title>
        <authorList>
            <person name="Treu L."/>
            <person name="Vendramin V."/>
            <person name="Bovo B."/>
            <person name="Giacomini A."/>
            <person name="Corich V."/>
            <person name="Campanaro S."/>
        </authorList>
    </citation>
    <scope>NUCLEOTIDE SEQUENCE [LARGE SCALE GENOMIC DNA]</scope>
    <source>
        <strain evidence="2 3">T30PCM01</strain>
    </source>
</reference>
<protein>
    <submittedName>
        <fullName evidence="2">Uncharacterized protein</fullName>
    </submittedName>
</protein>
<evidence type="ECO:0000313" key="3">
    <source>
        <dbReference type="Proteomes" id="UP000019247"/>
    </source>
</evidence>
<name>W6TB45_9LACO</name>
<gene>
    <name evidence="2" type="ORF">LFAB_02385</name>
</gene>
<organism evidence="2 3">
    <name type="scientific">Lactiplantibacillus fabifermentans T30PCM01</name>
    <dbReference type="NCBI Taxonomy" id="1400520"/>
    <lineage>
        <taxon>Bacteria</taxon>
        <taxon>Bacillati</taxon>
        <taxon>Bacillota</taxon>
        <taxon>Bacilli</taxon>
        <taxon>Lactobacillales</taxon>
        <taxon>Lactobacillaceae</taxon>
        <taxon>Lactiplantibacillus</taxon>
    </lineage>
</organism>
<accession>W6TB45</accession>
<dbReference type="Proteomes" id="UP000019247">
    <property type="component" value="Unassembled WGS sequence"/>
</dbReference>
<evidence type="ECO:0000256" key="1">
    <source>
        <dbReference type="SAM" id="MobiDB-lite"/>
    </source>
</evidence>
<comment type="caution">
    <text evidence="2">The sequence shown here is derived from an EMBL/GenBank/DDBJ whole genome shotgun (WGS) entry which is preliminary data.</text>
</comment>
<evidence type="ECO:0000313" key="2">
    <source>
        <dbReference type="EMBL" id="ETY75358.1"/>
    </source>
</evidence>
<proteinExistence type="predicted"/>
<dbReference type="AlphaFoldDB" id="W6TB45"/>
<feature type="region of interest" description="Disordered" evidence="1">
    <location>
        <begin position="1"/>
        <end position="38"/>
    </location>
</feature>
<dbReference type="EMBL" id="AWWK01000012">
    <property type="protein sequence ID" value="ETY75358.1"/>
    <property type="molecule type" value="Genomic_DNA"/>
</dbReference>
<dbReference type="HOGENOM" id="CLU_3329264_0_0_9"/>
<sequence length="38" mass="4303">MPGHDPSPVKKDDPKNNLAQPTKLFLRHGAPTSRFQLY</sequence>